<reference evidence="9 10" key="1">
    <citation type="submission" date="2019-01" db="EMBL/GenBank/DDBJ databases">
        <title>Genome sequencing of the rare red list fungi Fomitopsis rosea.</title>
        <authorList>
            <person name="Buettner E."/>
            <person name="Kellner H."/>
        </authorList>
    </citation>
    <scope>NUCLEOTIDE SEQUENCE [LARGE SCALE GENOMIC DNA]</scope>
    <source>
        <strain evidence="9 10">DSM 105464</strain>
    </source>
</reference>
<dbReference type="PANTHER" id="PTHR10851">
    <property type="entry name" value="PYRIDOXINE-5-PHOSPHATE OXIDASE"/>
    <property type="match status" value="1"/>
</dbReference>
<evidence type="ECO:0000256" key="3">
    <source>
        <dbReference type="ARBA" id="ARBA00005037"/>
    </source>
</evidence>
<keyword evidence="6" id="KW-0288">FMN</keyword>
<comment type="cofactor">
    <cofactor evidence="1">
        <name>FMN</name>
        <dbReference type="ChEBI" id="CHEBI:58210"/>
    </cofactor>
</comment>
<dbReference type="Proteomes" id="UP000298390">
    <property type="component" value="Unassembled WGS sequence"/>
</dbReference>
<dbReference type="GO" id="GO:0010181">
    <property type="term" value="F:FMN binding"/>
    <property type="evidence" value="ECO:0007669"/>
    <property type="project" value="InterPro"/>
</dbReference>
<evidence type="ECO:0000259" key="8">
    <source>
        <dbReference type="Pfam" id="PF01243"/>
    </source>
</evidence>
<name>A0A4Y9XUJ1_9APHY</name>
<keyword evidence="5" id="KW-0285">Flavoprotein</keyword>
<feature type="domain" description="Pyridoxamine 5'-phosphate oxidase N-terminal" evidence="8">
    <location>
        <begin position="48"/>
        <end position="112"/>
    </location>
</feature>
<dbReference type="SUPFAM" id="SSF50475">
    <property type="entry name" value="FMN-binding split barrel"/>
    <property type="match status" value="1"/>
</dbReference>
<dbReference type="EMBL" id="SEKV01000879">
    <property type="protein sequence ID" value="TFY53047.1"/>
    <property type="molecule type" value="Genomic_DNA"/>
</dbReference>
<dbReference type="InterPro" id="IPR012349">
    <property type="entry name" value="Split_barrel_FMN-bd"/>
</dbReference>
<comment type="pathway">
    <text evidence="2">Cofactor metabolism; pyridoxal 5'-phosphate salvage; pyridoxal 5'-phosphate from pyridoxamine 5'-phosphate: step 1/1.</text>
</comment>
<comment type="caution">
    <text evidence="9">The sequence shown here is derived from an EMBL/GenBank/DDBJ whole genome shotgun (WGS) entry which is preliminary data.</text>
</comment>
<dbReference type="AlphaFoldDB" id="A0A4Y9XUJ1"/>
<feature type="non-terminal residue" evidence="9">
    <location>
        <position position="116"/>
    </location>
</feature>
<dbReference type="GO" id="GO:0008615">
    <property type="term" value="P:pyridoxine biosynthetic process"/>
    <property type="evidence" value="ECO:0007669"/>
    <property type="project" value="InterPro"/>
</dbReference>
<protein>
    <recommendedName>
        <fullName evidence="4">pyridoxal 5'-phosphate synthase</fullName>
        <ecNumber evidence="4">1.4.3.5</ecNumber>
    </recommendedName>
</protein>
<dbReference type="InterPro" id="IPR000659">
    <property type="entry name" value="Pyridox_Oxase"/>
</dbReference>
<evidence type="ECO:0000313" key="9">
    <source>
        <dbReference type="EMBL" id="TFY53047.1"/>
    </source>
</evidence>
<gene>
    <name evidence="9" type="ORF">EVJ58_g9667</name>
</gene>
<evidence type="ECO:0000256" key="1">
    <source>
        <dbReference type="ARBA" id="ARBA00001917"/>
    </source>
</evidence>
<evidence type="ECO:0000313" key="10">
    <source>
        <dbReference type="Proteomes" id="UP000298390"/>
    </source>
</evidence>
<comment type="pathway">
    <text evidence="3">Cofactor metabolism; pyridoxal 5'-phosphate salvage; pyridoxal 5'-phosphate from pyridoxine 5'-phosphate: step 1/1.</text>
</comment>
<dbReference type="PANTHER" id="PTHR10851:SF0">
    <property type="entry name" value="PYRIDOXINE-5'-PHOSPHATE OXIDASE"/>
    <property type="match status" value="1"/>
</dbReference>
<evidence type="ECO:0000256" key="7">
    <source>
        <dbReference type="ARBA" id="ARBA00023002"/>
    </source>
</evidence>
<keyword evidence="7" id="KW-0560">Oxidoreductase</keyword>
<dbReference type="GO" id="GO:0004733">
    <property type="term" value="F:pyridoxamine phosphate oxidase activity"/>
    <property type="evidence" value="ECO:0007669"/>
    <property type="project" value="UniProtKB-EC"/>
</dbReference>
<dbReference type="Pfam" id="PF01243">
    <property type="entry name" value="PNPOx_N"/>
    <property type="match status" value="1"/>
</dbReference>
<organism evidence="9 10">
    <name type="scientific">Rhodofomes roseus</name>
    <dbReference type="NCBI Taxonomy" id="34475"/>
    <lineage>
        <taxon>Eukaryota</taxon>
        <taxon>Fungi</taxon>
        <taxon>Dikarya</taxon>
        <taxon>Basidiomycota</taxon>
        <taxon>Agaricomycotina</taxon>
        <taxon>Agaricomycetes</taxon>
        <taxon>Polyporales</taxon>
        <taxon>Rhodofomes</taxon>
    </lineage>
</organism>
<dbReference type="InterPro" id="IPR011576">
    <property type="entry name" value="Pyridox_Oxase_N"/>
</dbReference>
<dbReference type="UniPathway" id="UPA01068">
    <property type="reaction ID" value="UER00304"/>
</dbReference>
<evidence type="ECO:0000256" key="4">
    <source>
        <dbReference type="ARBA" id="ARBA00012801"/>
    </source>
</evidence>
<proteinExistence type="predicted"/>
<dbReference type="Gene3D" id="2.30.110.10">
    <property type="entry name" value="Electron Transport, Fmn-binding Protein, Chain A"/>
    <property type="match status" value="1"/>
</dbReference>
<evidence type="ECO:0000256" key="6">
    <source>
        <dbReference type="ARBA" id="ARBA00022643"/>
    </source>
</evidence>
<dbReference type="EC" id="1.4.3.5" evidence="4"/>
<evidence type="ECO:0000256" key="2">
    <source>
        <dbReference type="ARBA" id="ARBA00004738"/>
    </source>
</evidence>
<dbReference type="STRING" id="34475.A0A4Y9XUJ1"/>
<evidence type="ECO:0000256" key="5">
    <source>
        <dbReference type="ARBA" id="ARBA00022630"/>
    </source>
</evidence>
<accession>A0A4Y9XUJ1</accession>
<sequence>MSTTAPVEATPDKVVITTHDQYDAPESISPSTVAPSPLDQFRTWFTSIQGVVREPEAMTVCTVSGSGVPSARVVLLKQLDPRGFVFYTNYTSRKSQEMLANPNIALAFYWREVHKQ</sequence>